<evidence type="ECO:0000313" key="2">
    <source>
        <dbReference type="EMBL" id="TCS39471.1"/>
    </source>
</evidence>
<dbReference type="PANTHER" id="PTHR37951:SF1">
    <property type="entry name" value="TYPE VI SECRETION SYSTEM COMPONENT TSSA1"/>
    <property type="match status" value="1"/>
</dbReference>
<dbReference type="InterPro" id="IPR017740">
    <property type="entry name" value="TssA-like"/>
</dbReference>
<gene>
    <name evidence="2" type="ORF">EDC30_101427</name>
</gene>
<dbReference type="Proteomes" id="UP000295382">
    <property type="component" value="Unassembled WGS sequence"/>
</dbReference>
<sequence>MQFEGILEPISESSLCGEDLAYSPEFDRIKEARREDDPSIEYGEWQAELKQADWPAVVKDCTQLLATRSKDLRLAAWLTEGLVKTDGLAGLGQGMELAARLIERFGGQIHPQPERGDQEQRIGNISWLVKRMAELVRQIPVTQSKLGAFNLNDFESARMVESQLQRDPESIAEDKITLEKFSAAAAKTDQALFKQWLSDAVRCQAALGELKRVADALFGDDGPTFAPLSESLDAIQDRLQRTARELGLLEEGEKNTSVDEDETTTVDALAQCGGPKGPIRTRAQALEQLRLVADFFRRTEPHSPVAYLADKAARWGNMPLHVWLRSVMKDQGSLSHLEELLGMDREASES</sequence>
<feature type="domain" description="ImpA N-terminal" evidence="1">
    <location>
        <begin position="7"/>
        <end position="129"/>
    </location>
</feature>
<dbReference type="EMBL" id="SLZQ01000001">
    <property type="protein sequence ID" value="TCS39471.1"/>
    <property type="molecule type" value="Genomic_DNA"/>
</dbReference>
<reference evidence="2 3" key="1">
    <citation type="submission" date="2019-03" db="EMBL/GenBank/DDBJ databases">
        <title>Genomic Encyclopedia of Type Strains, Phase IV (KMG-IV): sequencing the most valuable type-strain genomes for metagenomic binning, comparative biology and taxonomic classification.</title>
        <authorList>
            <person name="Goeker M."/>
        </authorList>
    </citation>
    <scope>NUCLEOTIDE SEQUENCE [LARGE SCALE GENOMIC DNA]</scope>
    <source>
        <strain evidence="2 3">DSM 7445</strain>
    </source>
</reference>
<dbReference type="Pfam" id="PF06812">
    <property type="entry name" value="ImpA_N"/>
    <property type="match status" value="1"/>
</dbReference>
<name>A0A4R3I3Q4_PAULE</name>
<evidence type="ECO:0000313" key="3">
    <source>
        <dbReference type="Proteomes" id="UP000295382"/>
    </source>
</evidence>
<proteinExistence type="predicted"/>
<keyword evidence="3" id="KW-1185">Reference proteome</keyword>
<accession>A0A4R3I3Q4</accession>
<organism evidence="2 3">
    <name type="scientific">Paucimonas lemoignei</name>
    <name type="common">Pseudomonas lemoignei</name>
    <dbReference type="NCBI Taxonomy" id="29443"/>
    <lineage>
        <taxon>Bacteria</taxon>
        <taxon>Pseudomonadati</taxon>
        <taxon>Pseudomonadota</taxon>
        <taxon>Betaproteobacteria</taxon>
        <taxon>Burkholderiales</taxon>
        <taxon>Burkholderiaceae</taxon>
        <taxon>Paucimonas</taxon>
    </lineage>
</organism>
<dbReference type="AlphaFoldDB" id="A0A4R3I3Q4"/>
<dbReference type="PANTHER" id="PTHR37951">
    <property type="entry name" value="CYTOPLASMIC PROTEIN-RELATED"/>
    <property type="match status" value="1"/>
</dbReference>
<dbReference type="InterPro" id="IPR010657">
    <property type="entry name" value="ImpA_N"/>
</dbReference>
<dbReference type="NCBIfam" id="TIGR03363">
    <property type="entry name" value="VI_chp_8"/>
    <property type="match status" value="1"/>
</dbReference>
<protein>
    <submittedName>
        <fullName evidence="2">Type VI secretion system protein ImpA</fullName>
    </submittedName>
</protein>
<evidence type="ECO:0000259" key="1">
    <source>
        <dbReference type="Pfam" id="PF06812"/>
    </source>
</evidence>
<comment type="caution">
    <text evidence="2">The sequence shown here is derived from an EMBL/GenBank/DDBJ whole genome shotgun (WGS) entry which is preliminary data.</text>
</comment>